<keyword evidence="2" id="KW-0479">Metal-binding</keyword>
<dbReference type="RefSeq" id="XP_024697818.1">
    <property type="nucleotide sequence ID" value="XM_024838566.1"/>
</dbReference>
<accession>A0A2I1DH71</accession>
<proteinExistence type="inferred from homology"/>
<keyword evidence="2" id="KW-0560">Oxidoreductase</keyword>
<evidence type="ECO:0000313" key="5">
    <source>
        <dbReference type="Proteomes" id="UP000234254"/>
    </source>
</evidence>
<dbReference type="AlphaFoldDB" id="A0A2I1DH71"/>
<dbReference type="SUPFAM" id="SSF51197">
    <property type="entry name" value="Clavaminate synthase-like"/>
    <property type="match status" value="1"/>
</dbReference>
<dbReference type="Pfam" id="PF03171">
    <property type="entry name" value="2OG-FeII_Oxy"/>
    <property type="match status" value="1"/>
</dbReference>
<evidence type="ECO:0000259" key="3">
    <source>
        <dbReference type="PROSITE" id="PS51471"/>
    </source>
</evidence>
<evidence type="ECO:0000256" key="2">
    <source>
        <dbReference type="RuleBase" id="RU003682"/>
    </source>
</evidence>
<dbReference type="InterPro" id="IPR044861">
    <property type="entry name" value="IPNS-like_FE2OG_OXY"/>
</dbReference>
<dbReference type="InterPro" id="IPR027443">
    <property type="entry name" value="IPNS-like_sf"/>
</dbReference>
<keyword evidence="2" id="KW-0408">Iron</keyword>
<dbReference type="InterPro" id="IPR005123">
    <property type="entry name" value="Oxoglu/Fe-dep_dioxygenase_dom"/>
</dbReference>
<dbReference type="InterPro" id="IPR026992">
    <property type="entry name" value="DIOX_N"/>
</dbReference>
<dbReference type="GeneID" id="36546090"/>
<dbReference type="OrthoDB" id="288590at2759"/>
<keyword evidence="5" id="KW-1185">Reference proteome</keyword>
<protein>
    <submittedName>
        <fullName evidence="4">2OG-Fe(II) oxygenase family oxidoreductase</fullName>
    </submittedName>
</protein>
<dbReference type="GO" id="GO:0046872">
    <property type="term" value="F:metal ion binding"/>
    <property type="evidence" value="ECO:0007669"/>
    <property type="project" value="UniProtKB-KW"/>
</dbReference>
<dbReference type="VEuPathDB" id="FungiDB:P168DRAFT_301774"/>
<dbReference type="PANTHER" id="PTHR47990">
    <property type="entry name" value="2-OXOGLUTARATE (2OG) AND FE(II)-DEPENDENT OXYGENASE SUPERFAMILY PROTEIN-RELATED"/>
    <property type="match status" value="1"/>
</dbReference>
<gene>
    <name evidence="4" type="ORF">P168DRAFT_301774</name>
</gene>
<reference evidence="4" key="1">
    <citation type="submission" date="2016-12" db="EMBL/GenBank/DDBJ databases">
        <title>The genomes of Aspergillus section Nigri reveals drivers in fungal speciation.</title>
        <authorList>
            <consortium name="DOE Joint Genome Institute"/>
            <person name="Vesth T.C."/>
            <person name="Nybo J."/>
            <person name="Theobald S."/>
            <person name="Brandl J."/>
            <person name="Frisvad J.C."/>
            <person name="Nielsen K.F."/>
            <person name="Lyhne E.K."/>
            <person name="Kogle M.E."/>
            <person name="Kuo A."/>
            <person name="Riley R."/>
            <person name="Clum A."/>
            <person name="Nolan M."/>
            <person name="Lipzen A."/>
            <person name="Salamov A."/>
            <person name="Henrissat B."/>
            <person name="Wiebenga A."/>
            <person name="De vries R.P."/>
            <person name="Grigoriev I.V."/>
            <person name="Mortensen U.H."/>
            <person name="Andersen M.R."/>
            <person name="Baker S.E."/>
        </authorList>
    </citation>
    <scope>NUCLEOTIDE SEQUENCE</scope>
    <source>
        <strain evidence="4">IBT 28561</strain>
    </source>
</reference>
<name>A0A2I1DH71_ASPC2</name>
<evidence type="ECO:0000256" key="1">
    <source>
        <dbReference type="ARBA" id="ARBA00008056"/>
    </source>
</evidence>
<dbReference type="PROSITE" id="PS51471">
    <property type="entry name" value="FE2OG_OXY"/>
    <property type="match status" value="1"/>
</dbReference>
<comment type="similarity">
    <text evidence="1 2">Belongs to the iron/ascorbate-dependent oxidoreductase family.</text>
</comment>
<organism evidence="4 5">
    <name type="scientific">Aspergillus campestris (strain IBT 28561)</name>
    <dbReference type="NCBI Taxonomy" id="1392248"/>
    <lineage>
        <taxon>Eukaryota</taxon>
        <taxon>Fungi</taxon>
        <taxon>Dikarya</taxon>
        <taxon>Ascomycota</taxon>
        <taxon>Pezizomycotina</taxon>
        <taxon>Eurotiomycetes</taxon>
        <taxon>Eurotiomycetidae</taxon>
        <taxon>Eurotiales</taxon>
        <taxon>Aspergillaceae</taxon>
        <taxon>Aspergillus</taxon>
        <taxon>Aspergillus subgen. Circumdati</taxon>
    </lineage>
</organism>
<evidence type="ECO:0000313" key="4">
    <source>
        <dbReference type="EMBL" id="PKY09224.1"/>
    </source>
</evidence>
<dbReference type="GO" id="GO:0044283">
    <property type="term" value="P:small molecule biosynthetic process"/>
    <property type="evidence" value="ECO:0007669"/>
    <property type="project" value="UniProtKB-ARBA"/>
</dbReference>
<dbReference type="Proteomes" id="UP000234254">
    <property type="component" value="Unassembled WGS sequence"/>
</dbReference>
<dbReference type="Gene3D" id="2.60.120.330">
    <property type="entry name" value="B-lactam Antibiotic, Isopenicillin N Synthase, Chain"/>
    <property type="match status" value="1"/>
</dbReference>
<comment type="caution">
    <text evidence="4">The sequence shown here is derived from an EMBL/GenBank/DDBJ whole genome shotgun (WGS) entry which is preliminary data.</text>
</comment>
<sequence length="380" mass="42332">MVTSHGIATAATPAKQDLGATMPPNYIARPGELQTFELPAQVTGTPTDVELGKALVDAWRSDGILQISMKDTKKSLMDEVFDASKGFFRKPHSEKAACVDSQSYSGYIASAEEITDGIPDYSEIFTVTKDLDLSEPRVRNHWPCHGPCPWPDLEMKDPMEQYMEYLGQSGEKLLQLIECGLGVPPGSLTKYTNDGWHHMRILRFPAVSNTNGKGKEGRGIGSHTDYGLLVIAAQDEVGGSGLFIRPPSADEATANWEESAAGFHEDDSGWVYVPPMPDVFTVFPGDMMQYLTDSYLPSTPHKVGLNTRERFAFAYFHEPSFQSVLRPLPGYDGGQKPREGIHYGTHFTNMFMRNYPDRITSKRMIREDRRELLASPELRT</sequence>
<dbReference type="InterPro" id="IPR050231">
    <property type="entry name" value="Iron_ascorbate_oxido_reductase"/>
</dbReference>
<feature type="domain" description="Fe2OG dioxygenase" evidence="3">
    <location>
        <begin position="195"/>
        <end position="319"/>
    </location>
</feature>
<dbReference type="GO" id="GO:0016491">
    <property type="term" value="F:oxidoreductase activity"/>
    <property type="evidence" value="ECO:0007669"/>
    <property type="project" value="UniProtKB-KW"/>
</dbReference>
<dbReference type="EMBL" id="MSFM01000001">
    <property type="protein sequence ID" value="PKY09224.1"/>
    <property type="molecule type" value="Genomic_DNA"/>
</dbReference>
<dbReference type="Pfam" id="PF14226">
    <property type="entry name" value="DIOX_N"/>
    <property type="match status" value="1"/>
</dbReference>